<dbReference type="InterPro" id="IPR001613">
    <property type="entry name" value="Flavin_amine_oxidase"/>
</dbReference>
<dbReference type="InterPro" id="IPR002937">
    <property type="entry name" value="Amino_oxidase"/>
</dbReference>
<dbReference type="InterPro" id="IPR036188">
    <property type="entry name" value="FAD/NAD-bd_sf"/>
</dbReference>
<protein>
    <submittedName>
        <fullName evidence="4">Unannotated protein</fullName>
    </submittedName>
</protein>
<reference evidence="4" key="1">
    <citation type="submission" date="2020-05" db="EMBL/GenBank/DDBJ databases">
        <authorList>
            <person name="Chiriac C."/>
            <person name="Salcher M."/>
            <person name="Ghai R."/>
            <person name="Kavagutti S V."/>
        </authorList>
    </citation>
    <scope>NUCLEOTIDE SEQUENCE</scope>
</reference>
<dbReference type="AlphaFoldDB" id="A0A6J7NPP9"/>
<accession>A0A6J7NPP9</accession>
<keyword evidence="2" id="KW-0560">Oxidoreductase</keyword>
<dbReference type="PRINTS" id="PR00757">
    <property type="entry name" value="AMINEOXDASEF"/>
</dbReference>
<dbReference type="SUPFAM" id="SSF51905">
    <property type="entry name" value="FAD/NAD(P)-binding domain"/>
    <property type="match status" value="1"/>
</dbReference>
<dbReference type="Pfam" id="PF01593">
    <property type="entry name" value="Amino_oxidase"/>
    <property type="match status" value="1"/>
</dbReference>
<sequence>MDVDVVVVGAGLAGLAAARALTRVGHQVTVLEAADAVGGRVRTDHVDGLTLDRGFQLHNPSYPEAVRVLDHAGLDLRPLTAGVAVFLENRTARLADPLRRPGWALASAAASVGSPVEKARFAAYALRCALQRPERLLAAPDVSAAEALASAGLSGPLLERLIRPFLAGVFLEDRLLTSRHFLDLVLRSFVRGTPSLPARGMQAIPEQLAAGLPHGNVRLNCAVHSVKNGVVRHDEGSTTARAIIVATDPATAEVLMPGLDVPTSLDVTTWYHLADVDPSELLGGEPALVVDGCTSGPLVNSTVLTHAVPEYATDDRVLVSSSALGYRGDRTDERSARHHAARMYGIDPARLTHVATYPVLNALPAMTVPFRVRRPVRFGAGLYVAGDHRDTSSIQGALVSGRRAAAAVIHNELGAAP</sequence>
<evidence type="ECO:0000259" key="3">
    <source>
        <dbReference type="Pfam" id="PF01593"/>
    </source>
</evidence>
<gene>
    <name evidence="4" type="ORF">UFOPK3992_00327</name>
</gene>
<dbReference type="PANTHER" id="PTHR42841">
    <property type="entry name" value="AMINE OXIDASE"/>
    <property type="match status" value="1"/>
</dbReference>
<feature type="domain" description="Amine oxidase" evidence="3">
    <location>
        <begin position="12"/>
        <end position="409"/>
    </location>
</feature>
<evidence type="ECO:0000256" key="1">
    <source>
        <dbReference type="ARBA" id="ARBA00001974"/>
    </source>
</evidence>
<evidence type="ECO:0000313" key="4">
    <source>
        <dbReference type="EMBL" id="CAB4995440.1"/>
    </source>
</evidence>
<organism evidence="4">
    <name type="scientific">freshwater metagenome</name>
    <dbReference type="NCBI Taxonomy" id="449393"/>
    <lineage>
        <taxon>unclassified sequences</taxon>
        <taxon>metagenomes</taxon>
        <taxon>ecological metagenomes</taxon>
    </lineage>
</organism>
<name>A0A6J7NPP9_9ZZZZ</name>
<dbReference type="GO" id="GO:0016491">
    <property type="term" value="F:oxidoreductase activity"/>
    <property type="evidence" value="ECO:0007669"/>
    <property type="project" value="UniProtKB-KW"/>
</dbReference>
<dbReference type="EMBL" id="CAFBOZ010000030">
    <property type="protein sequence ID" value="CAB4995440.1"/>
    <property type="molecule type" value="Genomic_DNA"/>
</dbReference>
<dbReference type="Gene3D" id="3.50.50.60">
    <property type="entry name" value="FAD/NAD(P)-binding domain"/>
    <property type="match status" value="1"/>
</dbReference>
<proteinExistence type="predicted"/>
<comment type="cofactor">
    <cofactor evidence="1">
        <name>FAD</name>
        <dbReference type="ChEBI" id="CHEBI:57692"/>
    </cofactor>
</comment>
<evidence type="ECO:0000256" key="2">
    <source>
        <dbReference type="ARBA" id="ARBA00023002"/>
    </source>
</evidence>